<evidence type="ECO:0000313" key="2">
    <source>
        <dbReference type="EMBL" id="NMM96785.1"/>
    </source>
</evidence>
<feature type="transmembrane region" description="Helical" evidence="1">
    <location>
        <begin position="172"/>
        <end position="191"/>
    </location>
</feature>
<protein>
    <recommendedName>
        <fullName evidence="4">Pilus assembly protein</fullName>
    </recommendedName>
</protein>
<sequence>MHTVPIIITVAMLATSLAIPWIRSAAERRRALWLQAGSLGSSEIGSHGIGLPEACGMPSDTASGIGSALAAIIARTASGGSAVDAFQEQLGARFATPRITAERAAEMLRRHASKDDTEHDIARTAGQLASACALSERLGCEVSRCLQSVSDSYRRERKARDLRREAFAAPKATIRLLSALPLATVLLGELMGAKPVAFLLGSPTGMVCLIGGICWYGLGLLWIRHLFARFTTGHHGGAQVPLTLEMLGAAISQGAPIPMALRAVGESLDGRLAAALRHAGEALLSQVTWREAWIGAYGAATQQADAPIRTQAIPRRARDAPIGMADRRDYATDMQAPTGAPRQRNGTRARTTTGITAHAQAPRHHDAEDIELRRQVTLVANCLEESWVHGASPMAQLRLAIAEHDNAQRSAIEQAAARLSIQLLSPTGLCFLPAFILIGIVPAIASFAA</sequence>
<evidence type="ECO:0008006" key="4">
    <source>
        <dbReference type="Google" id="ProtNLM"/>
    </source>
</evidence>
<keyword evidence="1" id="KW-0812">Transmembrane</keyword>
<evidence type="ECO:0000313" key="3">
    <source>
        <dbReference type="Proteomes" id="UP000529710"/>
    </source>
</evidence>
<organism evidence="2 3">
    <name type="scientific">Bifidobacterium erythrocebi</name>
    <dbReference type="NCBI Taxonomy" id="2675325"/>
    <lineage>
        <taxon>Bacteria</taxon>
        <taxon>Bacillati</taxon>
        <taxon>Actinomycetota</taxon>
        <taxon>Actinomycetes</taxon>
        <taxon>Bifidobacteriales</taxon>
        <taxon>Bifidobacteriaceae</taxon>
        <taxon>Bifidobacterium</taxon>
    </lineage>
</organism>
<gene>
    <name evidence="2" type="ORF">G1C98_1521</name>
</gene>
<feature type="transmembrane region" description="Helical" evidence="1">
    <location>
        <begin position="6"/>
        <end position="22"/>
    </location>
</feature>
<accession>A0A7Y0EUQ7</accession>
<keyword evidence="1" id="KW-1133">Transmembrane helix</keyword>
<comment type="caution">
    <text evidence="2">The sequence shown here is derived from an EMBL/GenBank/DDBJ whole genome shotgun (WGS) entry which is preliminary data.</text>
</comment>
<keyword evidence="3" id="KW-1185">Reference proteome</keyword>
<dbReference type="Proteomes" id="UP000529710">
    <property type="component" value="Unassembled WGS sequence"/>
</dbReference>
<dbReference type="PANTHER" id="PTHR35007:SF4">
    <property type="entry name" value="CONSERVED TRANSMEMBRANE PROTEIN-RELATED"/>
    <property type="match status" value="1"/>
</dbReference>
<keyword evidence="1" id="KW-0472">Membrane</keyword>
<evidence type="ECO:0000256" key="1">
    <source>
        <dbReference type="SAM" id="Phobius"/>
    </source>
</evidence>
<reference evidence="2 3" key="1">
    <citation type="submission" date="2020-02" db="EMBL/GenBank/DDBJ databases">
        <title>Characterization of phylogenetic diversity of novel bifidobacterial species isolated in Czech ZOOs.</title>
        <authorList>
            <person name="Lugli G.A."/>
            <person name="Vera N.B."/>
            <person name="Ventura M."/>
        </authorList>
    </citation>
    <scope>NUCLEOTIDE SEQUENCE [LARGE SCALE GENOMIC DNA]</scope>
    <source>
        <strain evidence="2 3">DSM 109960</strain>
    </source>
</reference>
<dbReference type="AlphaFoldDB" id="A0A7Y0EUQ7"/>
<feature type="transmembrane region" description="Helical" evidence="1">
    <location>
        <begin position="197"/>
        <end position="223"/>
    </location>
</feature>
<dbReference type="PANTHER" id="PTHR35007">
    <property type="entry name" value="INTEGRAL MEMBRANE PROTEIN-RELATED"/>
    <property type="match status" value="1"/>
</dbReference>
<proteinExistence type="predicted"/>
<name>A0A7Y0EUQ7_9BIFI</name>
<dbReference type="EMBL" id="JAAIIF010000014">
    <property type="protein sequence ID" value="NMM96785.1"/>
    <property type="molecule type" value="Genomic_DNA"/>
</dbReference>
<feature type="transmembrane region" description="Helical" evidence="1">
    <location>
        <begin position="428"/>
        <end position="448"/>
    </location>
</feature>